<evidence type="ECO:0000259" key="1">
    <source>
        <dbReference type="PROSITE" id="PS51782"/>
    </source>
</evidence>
<dbReference type="SUPFAM" id="SSF54106">
    <property type="entry name" value="LysM domain"/>
    <property type="match status" value="1"/>
</dbReference>
<dbReference type="EMBL" id="FOHJ01000015">
    <property type="protein sequence ID" value="SEU04063.1"/>
    <property type="molecule type" value="Genomic_DNA"/>
</dbReference>
<sequence length="265" mass="29788">MATFIWPTDTKRITSHFRKSRKDHHGTDIAKPGYHEVYATADGKVTRSYRSSSYGECIMIEHKINGQTYESVYAHMRTSSRKVSAGDKVNKGQVIGVMGNTGDSTGQHLHFELHKGKWNINKSDAVDPLDYLEKDLTPEPEGSTYEIRKGDTFWDLEKRFDLEHGTLQKLNPGVDPNALKIGQEIKISKDTKDKDYNLDAIVPYPGHLIKRGSEGKDVKRIQRAVGVKADGIYGPKTEAAVKDYQKRHGLKVDGIVGPETWAVMF</sequence>
<dbReference type="OrthoDB" id="9805070at2"/>
<dbReference type="SMART" id="SM00257">
    <property type="entry name" value="LysM"/>
    <property type="match status" value="1"/>
</dbReference>
<dbReference type="Gene3D" id="2.70.70.10">
    <property type="entry name" value="Glucose Permease (Domain IIA)"/>
    <property type="match status" value="1"/>
</dbReference>
<name>A0A1I0J2R6_9BACI</name>
<proteinExistence type="predicted"/>
<feature type="domain" description="LysM" evidence="1">
    <location>
        <begin position="143"/>
        <end position="187"/>
    </location>
</feature>
<dbReference type="InterPro" id="IPR036366">
    <property type="entry name" value="PGBDSf"/>
</dbReference>
<dbReference type="CDD" id="cd12797">
    <property type="entry name" value="M23_peptidase"/>
    <property type="match status" value="1"/>
</dbReference>
<dbReference type="InterPro" id="IPR002477">
    <property type="entry name" value="Peptidoglycan-bd-like"/>
</dbReference>
<dbReference type="InterPro" id="IPR036365">
    <property type="entry name" value="PGBD-like_sf"/>
</dbReference>
<dbReference type="GO" id="GO:0004222">
    <property type="term" value="F:metalloendopeptidase activity"/>
    <property type="evidence" value="ECO:0007669"/>
    <property type="project" value="TreeGrafter"/>
</dbReference>
<protein>
    <submittedName>
        <fullName evidence="2">LysM domain-containing protein</fullName>
    </submittedName>
</protein>
<dbReference type="STRING" id="237682.SAMN05421676_11581"/>
<dbReference type="RefSeq" id="WP_093137505.1">
    <property type="nucleotide sequence ID" value="NZ_FOHJ01000015.1"/>
</dbReference>
<dbReference type="Gene3D" id="3.10.350.10">
    <property type="entry name" value="LysM domain"/>
    <property type="match status" value="1"/>
</dbReference>
<dbReference type="Proteomes" id="UP000199095">
    <property type="component" value="Unassembled WGS sequence"/>
</dbReference>
<evidence type="ECO:0000313" key="3">
    <source>
        <dbReference type="Proteomes" id="UP000199095"/>
    </source>
</evidence>
<dbReference type="PANTHER" id="PTHR21666:SF270">
    <property type="entry name" value="MUREIN HYDROLASE ACTIVATOR ENVC"/>
    <property type="match status" value="1"/>
</dbReference>
<evidence type="ECO:0000313" key="2">
    <source>
        <dbReference type="EMBL" id="SEU04063.1"/>
    </source>
</evidence>
<gene>
    <name evidence="2" type="ORF">SAMN05421676_11581</name>
</gene>
<dbReference type="InterPro" id="IPR050570">
    <property type="entry name" value="Cell_wall_metabolism_enzyme"/>
</dbReference>
<organism evidence="2 3">
    <name type="scientific">Salinibacillus kushneri</name>
    <dbReference type="NCBI Taxonomy" id="237682"/>
    <lineage>
        <taxon>Bacteria</taxon>
        <taxon>Bacillati</taxon>
        <taxon>Bacillota</taxon>
        <taxon>Bacilli</taxon>
        <taxon>Bacillales</taxon>
        <taxon>Bacillaceae</taxon>
        <taxon>Salinibacillus</taxon>
    </lineage>
</organism>
<dbReference type="Gene3D" id="1.10.101.10">
    <property type="entry name" value="PGBD-like superfamily/PGBD"/>
    <property type="match status" value="1"/>
</dbReference>
<accession>A0A1I0J2R6</accession>
<dbReference type="InterPro" id="IPR011055">
    <property type="entry name" value="Dup_hybrid_motif"/>
</dbReference>
<dbReference type="InterPro" id="IPR016047">
    <property type="entry name" value="M23ase_b-sheet_dom"/>
</dbReference>
<dbReference type="SUPFAM" id="SSF47090">
    <property type="entry name" value="PGBD-like"/>
    <property type="match status" value="1"/>
</dbReference>
<dbReference type="Pfam" id="PF01551">
    <property type="entry name" value="Peptidase_M23"/>
    <property type="match status" value="1"/>
</dbReference>
<dbReference type="AlphaFoldDB" id="A0A1I0J2R6"/>
<dbReference type="Pfam" id="PF01471">
    <property type="entry name" value="PG_binding_1"/>
    <property type="match status" value="1"/>
</dbReference>
<keyword evidence="3" id="KW-1185">Reference proteome</keyword>
<dbReference type="PANTHER" id="PTHR21666">
    <property type="entry name" value="PEPTIDASE-RELATED"/>
    <property type="match status" value="1"/>
</dbReference>
<dbReference type="Pfam" id="PF01476">
    <property type="entry name" value="LysM"/>
    <property type="match status" value="1"/>
</dbReference>
<dbReference type="CDD" id="cd00118">
    <property type="entry name" value="LysM"/>
    <property type="match status" value="1"/>
</dbReference>
<dbReference type="SUPFAM" id="SSF51261">
    <property type="entry name" value="Duplicated hybrid motif"/>
    <property type="match status" value="1"/>
</dbReference>
<reference evidence="3" key="1">
    <citation type="submission" date="2016-10" db="EMBL/GenBank/DDBJ databases">
        <authorList>
            <person name="Varghese N."/>
            <person name="Submissions S."/>
        </authorList>
    </citation>
    <scope>NUCLEOTIDE SEQUENCE [LARGE SCALE GENOMIC DNA]</scope>
    <source>
        <strain evidence="3">CGMCC 1.3566</strain>
    </source>
</reference>
<dbReference type="InterPro" id="IPR018392">
    <property type="entry name" value="LysM"/>
</dbReference>
<dbReference type="PROSITE" id="PS51782">
    <property type="entry name" value="LYSM"/>
    <property type="match status" value="1"/>
</dbReference>
<dbReference type="InterPro" id="IPR036779">
    <property type="entry name" value="LysM_dom_sf"/>
</dbReference>